<accession>A0A0B8N9S8</accession>
<evidence type="ECO:0000313" key="2">
    <source>
        <dbReference type="Proteomes" id="UP000037179"/>
    </source>
</evidence>
<keyword evidence="1" id="KW-0804">Transcription</keyword>
<dbReference type="RefSeq" id="WP_033089691.1">
    <property type="nucleotide sequence ID" value="NZ_AP017900.1"/>
</dbReference>
<sequence>MRPTKIGPGFGSVAESAKLLVERGGFGATPEEAEQNALANLDAYFAPLIAGPAGHLYLEEGPHHILVTKCTG</sequence>
<dbReference type="EMBL" id="BBYQ01000037">
    <property type="protein sequence ID" value="GAP28483.1"/>
    <property type="molecule type" value="Genomic_DNA"/>
</dbReference>
<evidence type="ECO:0000313" key="1">
    <source>
        <dbReference type="EMBL" id="GAP28483.1"/>
    </source>
</evidence>
<protein>
    <submittedName>
        <fullName evidence="1">DNA-directed RNA polymerase subunit beta</fullName>
    </submittedName>
</protein>
<dbReference type="GO" id="GO:0000428">
    <property type="term" value="C:DNA-directed RNA polymerase complex"/>
    <property type="evidence" value="ECO:0007669"/>
    <property type="project" value="UniProtKB-KW"/>
</dbReference>
<keyword evidence="1" id="KW-0240">DNA-directed RNA polymerase</keyword>
<dbReference type="GeneID" id="93373907"/>
<reference evidence="1 2" key="2">
    <citation type="journal article" date="2016" name="Genome Announc.">
        <title>Draft Genome Sequence of Erythromycin- and Oxytetracycline-Sensitive Nocardia seriolae Strain U-1 (NBRC 110359).</title>
        <authorList>
            <person name="Imajoh M."/>
            <person name="Sukeda M."/>
            <person name="Shimizu M."/>
            <person name="Yamane J."/>
            <person name="Ohnishi K."/>
            <person name="Oshima S."/>
        </authorList>
    </citation>
    <scope>NUCLEOTIDE SEQUENCE [LARGE SCALE GENOMIC DNA]</scope>
    <source>
        <strain evidence="1 2">U-1</strain>
    </source>
</reference>
<dbReference type="AlphaFoldDB" id="A0A0B8N9S8"/>
<reference evidence="2" key="1">
    <citation type="submission" date="2015-07" db="EMBL/GenBank/DDBJ databases">
        <title>Nocardia seriolae U-1 whole genome shotgun sequence.</title>
        <authorList>
            <person name="Imajoh M."/>
            <person name="Fukumoto Y."/>
            <person name="Sukeda M."/>
            <person name="Yamane J."/>
            <person name="Yamasaki K."/>
            <person name="Shimizu M."/>
            <person name="Ohnishi K."/>
            <person name="Oshima S."/>
        </authorList>
    </citation>
    <scope>NUCLEOTIDE SEQUENCE [LARGE SCALE GENOMIC DNA]</scope>
    <source>
        <strain evidence="2">U-1</strain>
    </source>
</reference>
<comment type="caution">
    <text evidence="1">The sequence shown here is derived from an EMBL/GenBank/DDBJ whole genome shotgun (WGS) entry which is preliminary data.</text>
</comment>
<organism evidence="1 2">
    <name type="scientific">Nocardia seriolae</name>
    <dbReference type="NCBI Taxonomy" id="37332"/>
    <lineage>
        <taxon>Bacteria</taxon>
        <taxon>Bacillati</taxon>
        <taxon>Actinomycetota</taxon>
        <taxon>Actinomycetes</taxon>
        <taxon>Mycobacteriales</taxon>
        <taxon>Nocardiaceae</taxon>
        <taxon>Nocardia</taxon>
    </lineage>
</organism>
<gene>
    <name evidence="1" type="ORF">NSK11_contig00037-0004</name>
</gene>
<dbReference type="Proteomes" id="UP000037179">
    <property type="component" value="Unassembled WGS sequence"/>
</dbReference>
<name>A0A0B8N9S8_9NOCA</name>
<proteinExistence type="predicted"/>
<keyword evidence="2" id="KW-1185">Reference proteome</keyword>